<keyword evidence="3" id="KW-0949">S-adenosyl-L-methionine</keyword>
<organism evidence="5 6">
    <name type="scientific">Streptomyces boetiae</name>
    <dbReference type="NCBI Taxonomy" id="3075541"/>
    <lineage>
        <taxon>Bacteria</taxon>
        <taxon>Bacillati</taxon>
        <taxon>Actinomycetota</taxon>
        <taxon>Actinomycetes</taxon>
        <taxon>Kitasatosporales</taxon>
        <taxon>Streptomycetaceae</taxon>
        <taxon>Streptomyces</taxon>
    </lineage>
</organism>
<dbReference type="InterPro" id="IPR016461">
    <property type="entry name" value="COMT-like"/>
</dbReference>
<dbReference type="Pfam" id="PF00891">
    <property type="entry name" value="Methyltransf_2"/>
    <property type="match status" value="1"/>
</dbReference>
<protein>
    <submittedName>
        <fullName evidence="5">Methyltransferase</fullName>
    </submittedName>
</protein>
<evidence type="ECO:0000256" key="1">
    <source>
        <dbReference type="ARBA" id="ARBA00022603"/>
    </source>
</evidence>
<feature type="domain" description="O-methyltransferase C-terminal" evidence="4">
    <location>
        <begin position="1"/>
        <end position="64"/>
    </location>
</feature>
<evidence type="ECO:0000256" key="2">
    <source>
        <dbReference type="ARBA" id="ARBA00022679"/>
    </source>
</evidence>
<keyword evidence="6" id="KW-1185">Reference proteome</keyword>
<evidence type="ECO:0000259" key="4">
    <source>
        <dbReference type="Pfam" id="PF00891"/>
    </source>
</evidence>
<reference evidence="6" key="1">
    <citation type="submission" date="2023-07" db="EMBL/GenBank/DDBJ databases">
        <title>30 novel species of actinomycetes from the DSMZ collection.</title>
        <authorList>
            <person name="Nouioui I."/>
        </authorList>
    </citation>
    <scope>NUCLEOTIDE SEQUENCE [LARGE SCALE GENOMIC DNA]</scope>
    <source>
        <strain evidence="6">DSM 44917</strain>
    </source>
</reference>
<name>A0ABU2LDI8_9ACTN</name>
<dbReference type="GO" id="GO:0008168">
    <property type="term" value="F:methyltransferase activity"/>
    <property type="evidence" value="ECO:0007669"/>
    <property type="project" value="UniProtKB-KW"/>
</dbReference>
<gene>
    <name evidence="5" type="ORF">RM780_20110</name>
</gene>
<dbReference type="InterPro" id="IPR029063">
    <property type="entry name" value="SAM-dependent_MTases_sf"/>
</dbReference>
<dbReference type="GO" id="GO:0032259">
    <property type="term" value="P:methylation"/>
    <property type="evidence" value="ECO:0007669"/>
    <property type="project" value="UniProtKB-KW"/>
</dbReference>
<accession>A0ABU2LDI8</accession>
<proteinExistence type="predicted"/>
<dbReference type="PROSITE" id="PS51683">
    <property type="entry name" value="SAM_OMT_II"/>
    <property type="match status" value="1"/>
</dbReference>
<dbReference type="InterPro" id="IPR001077">
    <property type="entry name" value="COMT_C"/>
</dbReference>
<dbReference type="EMBL" id="JAVREN010000033">
    <property type="protein sequence ID" value="MDT0309248.1"/>
    <property type="molecule type" value="Genomic_DNA"/>
</dbReference>
<dbReference type="RefSeq" id="WP_311632216.1">
    <property type="nucleotide sequence ID" value="NZ_JAVREN010000033.1"/>
</dbReference>
<dbReference type="Proteomes" id="UP001183388">
    <property type="component" value="Unassembled WGS sequence"/>
</dbReference>
<sequence>MLRRCAEHLPPHGRVLIVEPLLPERAGPVHGGLPHRSGLNMLLNVGGRERTRADFEELCRAAGLAAPVFTPLPPPQVFALVEPAPAG</sequence>
<keyword evidence="2" id="KW-0808">Transferase</keyword>
<dbReference type="Gene3D" id="3.40.50.150">
    <property type="entry name" value="Vaccinia Virus protein VP39"/>
    <property type="match status" value="1"/>
</dbReference>
<comment type="caution">
    <text evidence="5">The sequence shown here is derived from an EMBL/GenBank/DDBJ whole genome shotgun (WGS) entry which is preliminary data.</text>
</comment>
<evidence type="ECO:0000313" key="5">
    <source>
        <dbReference type="EMBL" id="MDT0309248.1"/>
    </source>
</evidence>
<evidence type="ECO:0000313" key="6">
    <source>
        <dbReference type="Proteomes" id="UP001183388"/>
    </source>
</evidence>
<keyword evidence="1 5" id="KW-0489">Methyltransferase</keyword>
<evidence type="ECO:0000256" key="3">
    <source>
        <dbReference type="ARBA" id="ARBA00022691"/>
    </source>
</evidence>
<dbReference type="SUPFAM" id="SSF53335">
    <property type="entry name" value="S-adenosyl-L-methionine-dependent methyltransferases"/>
    <property type="match status" value="1"/>
</dbReference>